<dbReference type="InterPro" id="IPR056186">
    <property type="entry name" value="PDZ_CPAF-rel"/>
</dbReference>
<accession>A0ABR2IVA8</accession>
<comment type="caution">
    <text evidence="5">The sequence shown here is derived from an EMBL/GenBank/DDBJ whole genome shotgun (WGS) entry which is preliminary data.</text>
</comment>
<dbReference type="Proteomes" id="UP001390339">
    <property type="component" value="Unassembled WGS sequence"/>
</dbReference>
<organism evidence="5 6">
    <name type="scientific">Apiospora arundinis</name>
    <dbReference type="NCBI Taxonomy" id="335852"/>
    <lineage>
        <taxon>Eukaryota</taxon>
        <taxon>Fungi</taxon>
        <taxon>Dikarya</taxon>
        <taxon>Ascomycota</taxon>
        <taxon>Pezizomycotina</taxon>
        <taxon>Sordariomycetes</taxon>
        <taxon>Xylariomycetidae</taxon>
        <taxon>Amphisphaeriales</taxon>
        <taxon>Apiosporaceae</taxon>
        <taxon>Apiospora</taxon>
    </lineage>
</organism>
<feature type="region of interest" description="Disordered" evidence="1">
    <location>
        <begin position="314"/>
        <end position="342"/>
    </location>
</feature>
<evidence type="ECO:0000313" key="5">
    <source>
        <dbReference type="EMBL" id="KAK8868572.1"/>
    </source>
</evidence>
<dbReference type="InterPro" id="IPR005151">
    <property type="entry name" value="Tail-specific_protease"/>
</dbReference>
<dbReference type="InterPro" id="IPR029045">
    <property type="entry name" value="ClpP/crotonase-like_dom_sf"/>
</dbReference>
<sequence>MRNVFTLVSALHLARAGSIPQEIGPRAQSDACTTLDQNIQSIAQKATDSIIVTGQQAQNCLASLPFNQQLASQFITELRKYVQFQSTLEVLKAPPKGYPYPAIDILGGLDKIAQTKYGSQYEFDTAILNLVDSANDGHFSIGLCSTGLFGFLRSGPVLISASTDGLALPQLYVKTDGPLINSKTASPVTTINGQKATDFLNNQAAKGQGCQDPDANWNSLFPSLALLAQGLPSQATLGGFSNPTFWPGASTELGFANGTKMTLNTAAEYLKDSTLGANAATVFSRYCAKQSSAKRIKRSAVQLRGVTRFSRYRYTTTTDNDDTETNGKGDKIIPPPKSGPTGYPTPVIRDPYNQMMGFSLDAATAVMAITSFDGTGMPDDESAVFANTATKLVSDAIASGRKRLIIDVSANPGGDITRAFDLFRLFFPTVVPYSATRFRRSDATDSLARIYGVENAQDSAADGPFGYRGQVAPDQKTLFASLDSFLGSGAAELGVPVSSLYANFEYSFQSVQSEPIRGFGPVKQNPTAAPYSPLDIIIVGDGFCHSTCTTFVNLMTNMGGVRTVAFGGRPATGPMQIMGGVRGGQSLAFGSIEQLVNGSAPLLKRQPNLLTKDQLAQYKASMPIPTEDFPLPVKGEVNFRNAYQQGDDDTPLQFVYQAADCRLFYTYDNYNDPKTVWQAASDAIWGNKGCVDGSKGAPGSREYNSTHPNQGGSGSGSGSGSGDKKKNWADVQHHASSALGAAMLIFAVTWLL</sequence>
<feature type="domain" description="CPAF-like PDZ" evidence="4">
    <location>
        <begin position="157"/>
        <end position="273"/>
    </location>
</feature>
<evidence type="ECO:0000256" key="1">
    <source>
        <dbReference type="SAM" id="MobiDB-lite"/>
    </source>
</evidence>
<gene>
    <name evidence="5" type="ORF">PGQ11_007150</name>
</gene>
<feature type="region of interest" description="Disordered" evidence="1">
    <location>
        <begin position="695"/>
        <end position="728"/>
    </location>
</feature>
<feature type="chain" id="PRO_5045477024" evidence="2">
    <location>
        <begin position="17"/>
        <end position="752"/>
    </location>
</feature>
<evidence type="ECO:0000256" key="2">
    <source>
        <dbReference type="SAM" id="SignalP"/>
    </source>
</evidence>
<protein>
    <submittedName>
        <fullName evidence="5">Peptidase S41</fullName>
    </submittedName>
</protein>
<feature type="signal peptide" evidence="2">
    <location>
        <begin position="1"/>
        <end position="16"/>
    </location>
</feature>
<dbReference type="Gene3D" id="3.90.226.10">
    <property type="entry name" value="2-enoyl-CoA Hydratase, Chain A, domain 1"/>
    <property type="match status" value="1"/>
</dbReference>
<evidence type="ECO:0000259" key="4">
    <source>
        <dbReference type="Pfam" id="PF23658"/>
    </source>
</evidence>
<dbReference type="Pfam" id="PF23658">
    <property type="entry name" value="PDZ_CPAF_rel"/>
    <property type="match status" value="1"/>
</dbReference>
<evidence type="ECO:0000259" key="3">
    <source>
        <dbReference type="Pfam" id="PF03572"/>
    </source>
</evidence>
<evidence type="ECO:0000313" key="6">
    <source>
        <dbReference type="Proteomes" id="UP001390339"/>
    </source>
</evidence>
<keyword evidence="6" id="KW-1185">Reference proteome</keyword>
<keyword evidence="2" id="KW-0732">Signal</keyword>
<dbReference type="PANTHER" id="PTHR37049">
    <property type="entry name" value="PEPTIDASE S41 FAMILY PROTEIN"/>
    <property type="match status" value="1"/>
</dbReference>
<name>A0ABR2IVA8_9PEZI</name>
<dbReference type="EMBL" id="JAPCWZ010000004">
    <property type="protein sequence ID" value="KAK8868572.1"/>
    <property type="molecule type" value="Genomic_DNA"/>
</dbReference>
<reference evidence="5 6" key="1">
    <citation type="journal article" date="2024" name="IMA Fungus">
        <title>Apiospora arundinis, a panoply of carbohydrate-active enzymes and secondary metabolites.</title>
        <authorList>
            <person name="Sorensen T."/>
            <person name="Petersen C."/>
            <person name="Muurmann A.T."/>
            <person name="Christiansen J.V."/>
            <person name="Brundto M.L."/>
            <person name="Overgaard C.K."/>
            <person name="Boysen A.T."/>
            <person name="Wollenberg R.D."/>
            <person name="Larsen T.O."/>
            <person name="Sorensen J.L."/>
            <person name="Nielsen K.L."/>
            <person name="Sondergaard T.E."/>
        </authorList>
    </citation>
    <scope>NUCLEOTIDE SEQUENCE [LARGE SCALE GENOMIC DNA]</scope>
    <source>
        <strain evidence="5 6">AAU 773</strain>
    </source>
</reference>
<dbReference type="InterPro" id="IPR052766">
    <property type="entry name" value="S41A_metabolite_peptidase"/>
</dbReference>
<dbReference type="PANTHER" id="PTHR37049:SF4">
    <property type="entry name" value="RHODANESE DOMAIN-CONTAINING PROTEIN"/>
    <property type="match status" value="1"/>
</dbReference>
<proteinExistence type="predicted"/>
<dbReference type="SUPFAM" id="SSF52096">
    <property type="entry name" value="ClpP/crotonase"/>
    <property type="match status" value="1"/>
</dbReference>
<feature type="domain" description="Tail specific protease" evidence="3">
    <location>
        <begin position="365"/>
        <end position="440"/>
    </location>
</feature>
<feature type="compositionally biased region" description="Gly residues" evidence="1">
    <location>
        <begin position="711"/>
        <end position="721"/>
    </location>
</feature>
<dbReference type="Pfam" id="PF03572">
    <property type="entry name" value="Peptidase_S41"/>
    <property type="match status" value="1"/>
</dbReference>